<proteinExistence type="inferred from homology"/>
<dbReference type="Proteomes" id="UP000266258">
    <property type="component" value="Unassembled WGS sequence"/>
</dbReference>
<keyword evidence="5 6" id="KW-0472">Membrane</keyword>
<organism evidence="7 8">
    <name type="scientific">Psittacicella melopsittaci</name>
    <dbReference type="NCBI Taxonomy" id="2028576"/>
    <lineage>
        <taxon>Bacteria</taxon>
        <taxon>Pseudomonadati</taxon>
        <taxon>Pseudomonadota</taxon>
        <taxon>Gammaproteobacteria</taxon>
        <taxon>Pasteurellales</taxon>
        <taxon>Psittacicellaceae</taxon>
        <taxon>Psittacicella</taxon>
    </lineage>
</organism>
<keyword evidence="4 6" id="KW-1133">Transmembrane helix</keyword>
<dbReference type="PANTHER" id="PTHR21716">
    <property type="entry name" value="TRANSMEMBRANE PROTEIN"/>
    <property type="match status" value="1"/>
</dbReference>
<evidence type="ECO:0000313" key="8">
    <source>
        <dbReference type="Proteomes" id="UP000266258"/>
    </source>
</evidence>
<feature type="transmembrane region" description="Helical" evidence="6">
    <location>
        <begin position="231"/>
        <end position="251"/>
    </location>
</feature>
<evidence type="ECO:0000256" key="2">
    <source>
        <dbReference type="ARBA" id="ARBA00009773"/>
    </source>
</evidence>
<feature type="transmembrane region" description="Helical" evidence="6">
    <location>
        <begin position="7"/>
        <end position="25"/>
    </location>
</feature>
<dbReference type="EMBL" id="NRJH01000012">
    <property type="protein sequence ID" value="RIY33659.1"/>
    <property type="molecule type" value="Genomic_DNA"/>
</dbReference>
<evidence type="ECO:0000256" key="4">
    <source>
        <dbReference type="ARBA" id="ARBA00022989"/>
    </source>
</evidence>
<feature type="transmembrane region" description="Helical" evidence="6">
    <location>
        <begin position="145"/>
        <end position="168"/>
    </location>
</feature>
<feature type="transmembrane region" description="Helical" evidence="6">
    <location>
        <begin position="31"/>
        <end position="50"/>
    </location>
</feature>
<feature type="transmembrane region" description="Helical" evidence="6">
    <location>
        <begin position="299"/>
        <end position="322"/>
    </location>
</feature>
<evidence type="ECO:0000256" key="1">
    <source>
        <dbReference type="ARBA" id="ARBA00004141"/>
    </source>
</evidence>
<comment type="similarity">
    <text evidence="2">Belongs to the autoinducer-2 exporter (AI-2E) (TC 2.A.86) family.</text>
</comment>
<gene>
    <name evidence="7" type="ORF">CJP74_01340</name>
</gene>
<reference evidence="7 8" key="1">
    <citation type="submission" date="2017-08" db="EMBL/GenBank/DDBJ databases">
        <title>Reclassification of Bisgaard taxon 37 and 44.</title>
        <authorList>
            <person name="Christensen H."/>
        </authorList>
    </citation>
    <scope>NUCLEOTIDE SEQUENCE [LARGE SCALE GENOMIC DNA]</scope>
    <source>
        <strain evidence="7 8">B96_4</strain>
    </source>
</reference>
<keyword evidence="8" id="KW-1185">Reference proteome</keyword>
<evidence type="ECO:0000256" key="5">
    <source>
        <dbReference type="ARBA" id="ARBA00023136"/>
    </source>
</evidence>
<dbReference type="PANTHER" id="PTHR21716:SF64">
    <property type="entry name" value="AI-2 TRANSPORT PROTEIN TQSA"/>
    <property type="match status" value="1"/>
</dbReference>
<dbReference type="AlphaFoldDB" id="A0A3A1Y8Y4"/>
<feature type="transmembrane region" description="Helical" evidence="6">
    <location>
        <begin position="258"/>
        <end position="279"/>
    </location>
</feature>
<feature type="transmembrane region" description="Helical" evidence="6">
    <location>
        <begin position="57"/>
        <end position="79"/>
    </location>
</feature>
<dbReference type="RefSeq" id="WP_119496481.1">
    <property type="nucleotide sequence ID" value="NZ_NRJH01000012.1"/>
</dbReference>
<protein>
    <recommendedName>
        <fullName evidence="9">AI-2E family transporter</fullName>
    </recommendedName>
</protein>
<dbReference type="Pfam" id="PF01594">
    <property type="entry name" value="AI-2E_transport"/>
    <property type="match status" value="1"/>
</dbReference>
<dbReference type="InterPro" id="IPR002549">
    <property type="entry name" value="AI-2E-like"/>
</dbReference>
<dbReference type="GO" id="GO:0016020">
    <property type="term" value="C:membrane"/>
    <property type="evidence" value="ECO:0007669"/>
    <property type="project" value="UniProtKB-SubCell"/>
</dbReference>
<keyword evidence="3 6" id="KW-0812">Transmembrane</keyword>
<evidence type="ECO:0000256" key="3">
    <source>
        <dbReference type="ARBA" id="ARBA00022692"/>
    </source>
</evidence>
<accession>A0A3A1Y8Y4</accession>
<evidence type="ECO:0000256" key="6">
    <source>
        <dbReference type="SAM" id="Phobius"/>
    </source>
</evidence>
<dbReference type="OrthoDB" id="9799225at2"/>
<name>A0A3A1Y8Y4_9GAMM</name>
<evidence type="ECO:0008006" key="9">
    <source>
        <dbReference type="Google" id="ProtNLM"/>
    </source>
</evidence>
<sequence>MTQQPNHLINVTAFILLCCLVKYFFADFANMLLISVVFAIILRPMINFLAHRLKFPFLLSLLTIFIGFIICWVIIGLIVNNTVNQFINNFQVITQRLLVRINTLHDWLFPWLQRLGLELDPQQSLTSIITDNINPTMVTELMKRVWFSLTSFMSSMVIIILTLIFILIDIDFWQHRLGQVLKDKPQGLQHVYLMFSAVATYIKKKFLISCLTAVTVLVLCVLFNVQFGVMWAVLTFAFNFIPNVGVFIVSAPMIAQAFMLNSMGTAVGFTTAITVVHFFTGNVIEPRYMSKHLNLSNTVVWVSVIFWGIILGPVGMLLAIPLTTTIRILLSMSPHYAKLASMMEGETSRYDDSQEKVNVHLLAREQALAERQNNKSKKKKNKK</sequence>
<feature type="transmembrane region" description="Helical" evidence="6">
    <location>
        <begin position="206"/>
        <end position="225"/>
    </location>
</feature>
<evidence type="ECO:0000313" key="7">
    <source>
        <dbReference type="EMBL" id="RIY33659.1"/>
    </source>
</evidence>
<comment type="subcellular location">
    <subcellularLocation>
        <location evidence="1">Membrane</location>
        <topology evidence="1">Multi-pass membrane protein</topology>
    </subcellularLocation>
</comment>
<dbReference type="GO" id="GO:0055085">
    <property type="term" value="P:transmembrane transport"/>
    <property type="evidence" value="ECO:0007669"/>
    <property type="project" value="TreeGrafter"/>
</dbReference>
<comment type="caution">
    <text evidence="7">The sequence shown here is derived from an EMBL/GenBank/DDBJ whole genome shotgun (WGS) entry which is preliminary data.</text>
</comment>